<gene>
    <name evidence="8" type="ORF">B9G39_24825</name>
</gene>
<evidence type="ECO:0000256" key="1">
    <source>
        <dbReference type="ARBA" id="ARBA00006432"/>
    </source>
</evidence>
<evidence type="ECO:0000259" key="6">
    <source>
        <dbReference type="Pfam" id="PF00501"/>
    </source>
</evidence>
<dbReference type="PROSITE" id="PS00455">
    <property type="entry name" value="AMP_BINDING"/>
    <property type="match status" value="1"/>
</dbReference>
<dbReference type="Pfam" id="PF23024">
    <property type="entry name" value="AMP-dom_DIP2-like"/>
    <property type="match status" value="1"/>
</dbReference>
<feature type="domain" description="AMP-binding enzyme C-terminal" evidence="7">
    <location>
        <begin position="463"/>
        <end position="579"/>
    </location>
</feature>
<accession>A0A4P9VTC3</accession>
<dbReference type="GO" id="GO:0071766">
    <property type="term" value="P:Actinobacterium-type cell wall biogenesis"/>
    <property type="evidence" value="ECO:0007669"/>
    <property type="project" value="UniProtKB-ARBA"/>
</dbReference>
<feature type="transmembrane region" description="Helical" evidence="5">
    <location>
        <begin position="78"/>
        <end position="100"/>
    </location>
</feature>
<evidence type="ECO:0000313" key="8">
    <source>
        <dbReference type="EMBL" id="RDH46416.1"/>
    </source>
</evidence>
<dbReference type="GO" id="GO:0006633">
    <property type="term" value="P:fatty acid biosynthetic process"/>
    <property type="evidence" value="ECO:0007669"/>
    <property type="project" value="TreeGrafter"/>
</dbReference>
<dbReference type="PANTHER" id="PTHR22754:SF32">
    <property type="entry name" value="DISCO-INTERACTING PROTEIN 2"/>
    <property type="match status" value="1"/>
</dbReference>
<dbReference type="Pfam" id="PF00501">
    <property type="entry name" value="AMP-binding"/>
    <property type="match status" value="1"/>
</dbReference>
<dbReference type="Gene3D" id="3.40.50.12780">
    <property type="entry name" value="N-terminal domain of ligase-like"/>
    <property type="match status" value="1"/>
</dbReference>
<dbReference type="RefSeq" id="WP_094789178.1">
    <property type="nucleotide sequence ID" value="NZ_NDXW01000001.1"/>
</dbReference>
<dbReference type="InterPro" id="IPR000873">
    <property type="entry name" value="AMP-dep_synth/lig_dom"/>
</dbReference>
<proteinExistence type="inferred from homology"/>
<keyword evidence="5" id="KW-1133">Transmembrane helix</keyword>
<evidence type="ECO:0000313" key="9">
    <source>
        <dbReference type="Proteomes" id="UP000257039"/>
    </source>
</evidence>
<dbReference type="PANTHER" id="PTHR22754">
    <property type="entry name" value="DISCO-INTERACTING PROTEIN 2 DIP2 -RELATED"/>
    <property type="match status" value="1"/>
</dbReference>
<evidence type="ECO:0000256" key="2">
    <source>
        <dbReference type="ARBA" id="ARBA00022598"/>
    </source>
</evidence>
<comment type="caution">
    <text evidence="8">The sequence shown here is derived from an EMBL/GenBank/DDBJ whole genome shotgun (WGS) entry which is preliminary data.</text>
</comment>
<dbReference type="GO" id="GO:0016874">
    <property type="term" value="F:ligase activity"/>
    <property type="evidence" value="ECO:0007669"/>
    <property type="project" value="UniProtKB-KW"/>
</dbReference>
<evidence type="ECO:0000256" key="5">
    <source>
        <dbReference type="SAM" id="Phobius"/>
    </source>
</evidence>
<keyword evidence="5" id="KW-0812">Transmembrane</keyword>
<dbReference type="Proteomes" id="UP000257039">
    <property type="component" value="Unassembled WGS sequence"/>
</dbReference>
<dbReference type="InterPro" id="IPR045851">
    <property type="entry name" value="AMP-bd_C_sf"/>
</dbReference>
<name>A0A4P9VTC3_9GAMM</name>
<dbReference type="AlphaFoldDB" id="A0A4P9VTC3"/>
<comment type="similarity">
    <text evidence="1">Belongs to the ATP-dependent AMP-binding enzyme family.</text>
</comment>
<dbReference type="InterPro" id="IPR040097">
    <property type="entry name" value="FAAL/FAAC"/>
</dbReference>
<sequence>MKALPLQQSDSLLSCLDYYAQKQPEKSAFSFLPKGQTNNNIVQVSYHELQKRAWTFANKLIEQQLAGKTALLVYPPGIPFIIALFGCFYAGVIAVPTNLARNSQHYLRLRQIANDSNAAAILAPPELQTALQEKLLNTEESIVLLHEPELSTIAKSVNDEINPEHVAFLQYTSGSTGAAKGVMITHHNLISNLQAIQSTLRVPEHLTIGGWLPQFHDMGLIGHILLTVGLGGHYIFMPPLSFIQRPERWLQLMSDYRAALSAAPNFAYELCLERVKLKPELMDGFDLSSWQWACNGAEPVSAKTIAQFSQQFAEVGFKSTTFSPCYGMAETTLMVSGFSHQSNVNVLTINKALLANENKVVLAPTTLMDEKTSTQQLVACGRVVNDHQVLIVNPKTKIACDSETVGEIWVQGASVGVGYWHQPEQTAEIFAAYTQCGQGPFLRTGDLGVLRDGLLYITGRLKDLIIVRGRNLYPQDIERTLALSSKWVRNNRAAAFALTEPSEAASEQVIAVQELEKGAEQTIDTLQLKRELVQAVNAEHDILLADLVFIRANSLPLTSSGKVQRRRCKSLYQDKALKVVA</sequence>
<dbReference type="EMBL" id="NDXW01000001">
    <property type="protein sequence ID" value="RDH46416.1"/>
    <property type="molecule type" value="Genomic_DNA"/>
</dbReference>
<organism evidence="8 9">
    <name type="scientific">Zooshikella ganghwensis</name>
    <dbReference type="NCBI Taxonomy" id="202772"/>
    <lineage>
        <taxon>Bacteria</taxon>
        <taxon>Pseudomonadati</taxon>
        <taxon>Pseudomonadota</taxon>
        <taxon>Gammaproteobacteria</taxon>
        <taxon>Oceanospirillales</taxon>
        <taxon>Zooshikellaceae</taxon>
        <taxon>Zooshikella</taxon>
    </lineage>
</organism>
<dbReference type="InterPro" id="IPR025110">
    <property type="entry name" value="AMP-bd_C"/>
</dbReference>
<dbReference type="SUPFAM" id="SSF56801">
    <property type="entry name" value="Acetyl-CoA synthetase-like"/>
    <property type="match status" value="1"/>
</dbReference>
<keyword evidence="4" id="KW-0443">Lipid metabolism</keyword>
<evidence type="ECO:0000256" key="3">
    <source>
        <dbReference type="ARBA" id="ARBA00022832"/>
    </source>
</evidence>
<keyword evidence="3" id="KW-0276">Fatty acid metabolism</keyword>
<dbReference type="FunFam" id="3.40.50.12780:FF:000013">
    <property type="entry name" value="Long-chain-fatty-acid--AMP ligase FadD32"/>
    <property type="match status" value="1"/>
</dbReference>
<dbReference type="CDD" id="cd05931">
    <property type="entry name" value="FAAL"/>
    <property type="match status" value="1"/>
</dbReference>
<dbReference type="InterPro" id="IPR020845">
    <property type="entry name" value="AMP-binding_CS"/>
</dbReference>
<keyword evidence="2" id="KW-0436">Ligase</keyword>
<evidence type="ECO:0000259" key="7">
    <source>
        <dbReference type="Pfam" id="PF23024"/>
    </source>
</evidence>
<feature type="domain" description="AMP-dependent synthetase/ligase" evidence="6">
    <location>
        <begin position="19"/>
        <end position="420"/>
    </location>
</feature>
<dbReference type="GO" id="GO:0005886">
    <property type="term" value="C:plasma membrane"/>
    <property type="evidence" value="ECO:0007669"/>
    <property type="project" value="TreeGrafter"/>
</dbReference>
<protein>
    <submittedName>
        <fullName evidence="8">AMP-dependent synthetase</fullName>
    </submittedName>
</protein>
<dbReference type="Gene3D" id="3.30.300.30">
    <property type="match status" value="1"/>
</dbReference>
<reference evidence="8 9" key="1">
    <citation type="submission" date="2017-04" db="EMBL/GenBank/DDBJ databases">
        <title>Draft genome sequence of Zooshikella ganghwensis VG4 isolated from Red Sea sediments.</title>
        <authorList>
            <person name="Rehman Z."/>
            <person name="Alam I."/>
            <person name="Kamau A."/>
            <person name="Bajic V."/>
            <person name="Leiknes T."/>
        </authorList>
    </citation>
    <scope>NUCLEOTIDE SEQUENCE [LARGE SCALE GENOMIC DNA]</scope>
    <source>
        <strain evidence="8 9">VG4</strain>
    </source>
</reference>
<dbReference type="GO" id="GO:0070566">
    <property type="term" value="F:adenylyltransferase activity"/>
    <property type="evidence" value="ECO:0007669"/>
    <property type="project" value="TreeGrafter"/>
</dbReference>
<keyword evidence="5" id="KW-0472">Membrane</keyword>
<evidence type="ECO:0000256" key="4">
    <source>
        <dbReference type="ARBA" id="ARBA00023098"/>
    </source>
</evidence>
<feature type="transmembrane region" description="Helical" evidence="5">
    <location>
        <begin position="218"/>
        <end position="236"/>
    </location>
</feature>
<dbReference type="InterPro" id="IPR042099">
    <property type="entry name" value="ANL_N_sf"/>
</dbReference>
<keyword evidence="9" id="KW-1185">Reference proteome</keyword>